<evidence type="ECO:0000256" key="3">
    <source>
        <dbReference type="PROSITE-ProRule" id="PRU00169"/>
    </source>
</evidence>
<dbReference type="PANTHER" id="PTHR45566:SF2">
    <property type="entry name" value="NARL SUBFAMILY"/>
    <property type="match status" value="1"/>
</dbReference>
<dbReference type="CDD" id="cd17535">
    <property type="entry name" value="REC_NarL-like"/>
    <property type="match status" value="1"/>
</dbReference>
<keyword evidence="7" id="KW-1185">Reference proteome</keyword>
<evidence type="ECO:0000259" key="4">
    <source>
        <dbReference type="PROSITE" id="PS50043"/>
    </source>
</evidence>
<dbReference type="PANTHER" id="PTHR45566">
    <property type="entry name" value="HTH-TYPE TRANSCRIPTIONAL REGULATOR YHJB-RELATED"/>
    <property type="match status" value="1"/>
</dbReference>
<gene>
    <name evidence="6" type="ORF">GAO09_12390</name>
</gene>
<evidence type="ECO:0000256" key="2">
    <source>
        <dbReference type="ARBA" id="ARBA00023125"/>
    </source>
</evidence>
<dbReference type="Pfam" id="PF00072">
    <property type="entry name" value="Response_reg"/>
    <property type="match status" value="1"/>
</dbReference>
<comment type="caution">
    <text evidence="6">The sequence shown here is derived from an EMBL/GenBank/DDBJ whole genome shotgun (WGS) entry which is preliminary data.</text>
</comment>
<dbReference type="InterPro" id="IPR036388">
    <property type="entry name" value="WH-like_DNA-bd_sf"/>
</dbReference>
<dbReference type="AlphaFoldDB" id="A0A6A8A7Y8"/>
<feature type="domain" description="Response regulatory" evidence="5">
    <location>
        <begin position="5"/>
        <end position="122"/>
    </location>
</feature>
<dbReference type="SMART" id="SM00421">
    <property type="entry name" value="HTH_LUXR"/>
    <property type="match status" value="1"/>
</dbReference>
<dbReference type="InterPro" id="IPR051015">
    <property type="entry name" value="EvgA-like"/>
</dbReference>
<dbReference type="GO" id="GO:0003677">
    <property type="term" value="F:DNA binding"/>
    <property type="evidence" value="ECO:0007669"/>
    <property type="project" value="UniProtKB-KW"/>
</dbReference>
<proteinExistence type="predicted"/>
<organism evidence="6 7">
    <name type="scientific">Endobacterium cereale</name>
    <dbReference type="NCBI Taxonomy" id="2663029"/>
    <lineage>
        <taxon>Bacteria</taxon>
        <taxon>Pseudomonadati</taxon>
        <taxon>Pseudomonadota</taxon>
        <taxon>Alphaproteobacteria</taxon>
        <taxon>Hyphomicrobiales</taxon>
        <taxon>Rhizobiaceae</taxon>
        <taxon>Endobacterium</taxon>
    </lineage>
</organism>
<dbReference type="SMART" id="SM00448">
    <property type="entry name" value="REC"/>
    <property type="match status" value="1"/>
</dbReference>
<protein>
    <submittedName>
        <fullName evidence="6">Response regulator</fullName>
    </submittedName>
</protein>
<dbReference type="GO" id="GO:0006355">
    <property type="term" value="P:regulation of DNA-templated transcription"/>
    <property type="evidence" value="ECO:0007669"/>
    <property type="project" value="InterPro"/>
</dbReference>
<name>A0A6A8A7Y8_9HYPH</name>
<dbReference type="SUPFAM" id="SSF46894">
    <property type="entry name" value="C-terminal effector domain of the bipartite response regulators"/>
    <property type="match status" value="1"/>
</dbReference>
<evidence type="ECO:0000313" key="7">
    <source>
        <dbReference type="Proteomes" id="UP000435138"/>
    </source>
</evidence>
<feature type="modified residue" description="4-aspartylphosphate" evidence="3">
    <location>
        <position position="57"/>
    </location>
</feature>
<dbReference type="InterPro" id="IPR001789">
    <property type="entry name" value="Sig_transdc_resp-reg_receiver"/>
</dbReference>
<dbReference type="Pfam" id="PF00196">
    <property type="entry name" value="GerE"/>
    <property type="match status" value="1"/>
</dbReference>
<dbReference type="PRINTS" id="PR00038">
    <property type="entry name" value="HTHLUXR"/>
</dbReference>
<dbReference type="InterPro" id="IPR058245">
    <property type="entry name" value="NreC/VraR/RcsB-like_REC"/>
</dbReference>
<feature type="domain" description="HTH luxR-type" evidence="4">
    <location>
        <begin position="138"/>
        <end position="203"/>
    </location>
</feature>
<sequence>MPNKRIVLGDDHPVFRDGLSQLIRQIFPEADIVEAGTLDEVLAASRCGLPPFLMVIDLLFPGLNIEQSLSDLRQEFPKSSIVVVSMLNDPRTIQNVMDTGMDGFINKSVSASDILSAIASICDGDVVVKTSSQADILMESEKPVLTQRQSDVLGLIVEGKSNKEIALILGISPFTVRIHVSALLRALDVNTRTGAVAKAYSNGILMS</sequence>
<accession>A0A6A8A7Y8</accession>
<evidence type="ECO:0000313" key="6">
    <source>
        <dbReference type="EMBL" id="MQY46829.1"/>
    </source>
</evidence>
<evidence type="ECO:0000259" key="5">
    <source>
        <dbReference type="PROSITE" id="PS50110"/>
    </source>
</evidence>
<dbReference type="InterPro" id="IPR016032">
    <property type="entry name" value="Sig_transdc_resp-reg_C-effctor"/>
</dbReference>
<dbReference type="PROSITE" id="PS50043">
    <property type="entry name" value="HTH_LUXR_2"/>
    <property type="match status" value="1"/>
</dbReference>
<evidence type="ECO:0000256" key="1">
    <source>
        <dbReference type="ARBA" id="ARBA00022553"/>
    </source>
</evidence>
<dbReference type="Gene3D" id="1.10.10.10">
    <property type="entry name" value="Winged helix-like DNA-binding domain superfamily/Winged helix DNA-binding domain"/>
    <property type="match status" value="1"/>
</dbReference>
<dbReference type="Proteomes" id="UP000435138">
    <property type="component" value="Unassembled WGS sequence"/>
</dbReference>
<dbReference type="CDD" id="cd06170">
    <property type="entry name" value="LuxR_C_like"/>
    <property type="match status" value="1"/>
</dbReference>
<keyword evidence="1 3" id="KW-0597">Phosphoprotein</keyword>
<dbReference type="PROSITE" id="PS50110">
    <property type="entry name" value="RESPONSE_REGULATORY"/>
    <property type="match status" value="1"/>
</dbReference>
<dbReference type="RefSeq" id="WP_324185521.1">
    <property type="nucleotide sequence ID" value="NZ_JAYKOO010000010.1"/>
</dbReference>
<dbReference type="InterPro" id="IPR011006">
    <property type="entry name" value="CheY-like_superfamily"/>
</dbReference>
<dbReference type="EMBL" id="WIXI01000042">
    <property type="protein sequence ID" value="MQY46829.1"/>
    <property type="molecule type" value="Genomic_DNA"/>
</dbReference>
<dbReference type="Gene3D" id="3.40.50.2300">
    <property type="match status" value="1"/>
</dbReference>
<dbReference type="GO" id="GO:0000160">
    <property type="term" value="P:phosphorelay signal transduction system"/>
    <property type="evidence" value="ECO:0007669"/>
    <property type="project" value="InterPro"/>
</dbReference>
<dbReference type="InterPro" id="IPR000792">
    <property type="entry name" value="Tscrpt_reg_LuxR_C"/>
</dbReference>
<dbReference type="SUPFAM" id="SSF52172">
    <property type="entry name" value="CheY-like"/>
    <property type="match status" value="1"/>
</dbReference>
<reference evidence="6 7" key="1">
    <citation type="submission" date="2019-11" db="EMBL/GenBank/DDBJ databases">
        <title>Genome analysis of Rhizobacterium cereale a novel genus and species isolated from maize roots in North Spain.</title>
        <authorList>
            <person name="Menendez E."/>
            <person name="Flores-Felix J.D."/>
            <person name="Ramirez-Bahena M.-H."/>
            <person name="Igual J.M."/>
            <person name="Garcia-Fraile P."/>
            <person name="Peix A."/>
            <person name="Velazquez E."/>
        </authorList>
    </citation>
    <scope>NUCLEOTIDE SEQUENCE [LARGE SCALE GENOMIC DNA]</scope>
    <source>
        <strain evidence="6 7">RZME27</strain>
    </source>
</reference>
<keyword evidence="2" id="KW-0238">DNA-binding</keyword>